<sequence length="73" mass="8296">MNHQEVFDRYDKDNNGTVSISELYAMANDLGQASSKTDIEYVISQFDTNNDGVLDFKEFSELITLLKNSNQNV</sequence>
<dbReference type="Proteomes" id="UP000780801">
    <property type="component" value="Unassembled WGS sequence"/>
</dbReference>
<dbReference type="GO" id="GO:0005509">
    <property type="term" value="F:calcium ion binding"/>
    <property type="evidence" value="ECO:0007669"/>
    <property type="project" value="InterPro"/>
</dbReference>
<dbReference type="Gene3D" id="1.10.238.10">
    <property type="entry name" value="EF-hand"/>
    <property type="match status" value="1"/>
</dbReference>
<dbReference type="OrthoDB" id="26525at2759"/>
<keyword evidence="2" id="KW-0677">Repeat</keyword>
<keyword evidence="6" id="KW-1185">Reference proteome</keyword>
<feature type="domain" description="EF-hand" evidence="4">
    <location>
        <begin position="34"/>
        <end position="69"/>
    </location>
</feature>
<accession>A0A9P6KGB9</accession>
<feature type="domain" description="EF-hand" evidence="4">
    <location>
        <begin position="1"/>
        <end position="33"/>
    </location>
</feature>
<dbReference type="InterPro" id="IPR018247">
    <property type="entry name" value="EF_Hand_1_Ca_BS"/>
</dbReference>
<evidence type="ECO:0000256" key="3">
    <source>
        <dbReference type="ARBA" id="ARBA00022837"/>
    </source>
</evidence>
<reference evidence="5" key="1">
    <citation type="journal article" date="2020" name="Fungal Divers.">
        <title>Resolving the Mortierellaceae phylogeny through synthesis of multi-gene phylogenetics and phylogenomics.</title>
        <authorList>
            <person name="Vandepol N."/>
            <person name="Liber J."/>
            <person name="Desiro A."/>
            <person name="Na H."/>
            <person name="Kennedy M."/>
            <person name="Barry K."/>
            <person name="Grigoriev I.V."/>
            <person name="Miller A.N."/>
            <person name="O'Donnell K."/>
            <person name="Stajich J.E."/>
            <person name="Bonito G."/>
        </authorList>
    </citation>
    <scope>NUCLEOTIDE SEQUENCE</scope>
    <source>
        <strain evidence="5">KOD1015</strain>
    </source>
</reference>
<dbReference type="PROSITE" id="PS00018">
    <property type="entry name" value="EF_HAND_1"/>
    <property type="match status" value="2"/>
</dbReference>
<dbReference type="InterPro" id="IPR011992">
    <property type="entry name" value="EF-hand-dom_pair"/>
</dbReference>
<keyword evidence="1" id="KW-0479">Metal-binding</keyword>
<organism evidence="5 6">
    <name type="scientific">Lunasporangiospora selenospora</name>
    <dbReference type="NCBI Taxonomy" id="979761"/>
    <lineage>
        <taxon>Eukaryota</taxon>
        <taxon>Fungi</taxon>
        <taxon>Fungi incertae sedis</taxon>
        <taxon>Mucoromycota</taxon>
        <taxon>Mortierellomycotina</taxon>
        <taxon>Mortierellomycetes</taxon>
        <taxon>Mortierellales</taxon>
        <taxon>Mortierellaceae</taxon>
        <taxon>Lunasporangiospora</taxon>
    </lineage>
</organism>
<evidence type="ECO:0000256" key="1">
    <source>
        <dbReference type="ARBA" id="ARBA00022723"/>
    </source>
</evidence>
<evidence type="ECO:0000259" key="4">
    <source>
        <dbReference type="PROSITE" id="PS50222"/>
    </source>
</evidence>
<dbReference type="AlphaFoldDB" id="A0A9P6KGB9"/>
<dbReference type="CDD" id="cd00051">
    <property type="entry name" value="EFh"/>
    <property type="match status" value="1"/>
</dbReference>
<evidence type="ECO:0000313" key="6">
    <source>
        <dbReference type="Proteomes" id="UP000780801"/>
    </source>
</evidence>
<protein>
    <recommendedName>
        <fullName evidence="4">EF-hand domain-containing protein</fullName>
    </recommendedName>
</protein>
<dbReference type="SUPFAM" id="SSF47473">
    <property type="entry name" value="EF-hand"/>
    <property type="match status" value="1"/>
</dbReference>
<evidence type="ECO:0000256" key="2">
    <source>
        <dbReference type="ARBA" id="ARBA00022737"/>
    </source>
</evidence>
<proteinExistence type="predicted"/>
<dbReference type="Pfam" id="PF13499">
    <property type="entry name" value="EF-hand_7"/>
    <property type="match status" value="1"/>
</dbReference>
<comment type="caution">
    <text evidence="5">The sequence shown here is derived from an EMBL/GenBank/DDBJ whole genome shotgun (WGS) entry which is preliminary data.</text>
</comment>
<dbReference type="InterPro" id="IPR039647">
    <property type="entry name" value="EF_hand_pair_protein_CML-like"/>
</dbReference>
<name>A0A9P6KGB9_9FUNG</name>
<evidence type="ECO:0000313" key="5">
    <source>
        <dbReference type="EMBL" id="KAF9583677.1"/>
    </source>
</evidence>
<dbReference type="PANTHER" id="PTHR10891">
    <property type="entry name" value="EF-HAND CALCIUM-BINDING DOMAIN CONTAINING PROTEIN"/>
    <property type="match status" value="1"/>
</dbReference>
<dbReference type="EMBL" id="JAABOA010000628">
    <property type="protein sequence ID" value="KAF9583677.1"/>
    <property type="molecule type" value="Genomic_DNA"/>
</dbReference>
<gene>
    <name evidence="5" type="ORF">BGW38_008881</name>
</gene>
<dbReference type="PROSITE" id="PS50222">
    <property type="entry name" value="EF_HAND_2"/>
    <property type="match status" value="2"/>
</dbReference>
<dbReference type="InterPro" id="IPR002048">
    <property type="entry name" value="EF_hand_dom"/>
</dbReference>
<keyword evidence="3" id="KW-0106">Calcium</keyword>
<dbReference type="SMART" id="SM00054">
    <property type="entry name" value="EFh"/>
    <property type="match status" value="2"/>
</dbReference>